<keyword evidence="4" id="KW-1185">Reference proteome</keyword>
<dbReference type="OrthoDB" id="9797716at2"/>
<sequence>MNTNQIARTASLMGEPARTAMLLALMDGRALTARELSLVAGVSPATASRHLALLLDAGFLVVAKQGRHRYYRLASPDVASLIETLMQVSMPAISPVKTGPRDQALRTARICYDHLAGRLGLAVADHLVASSALVLQDNAHVLPGDRLNKTLQRLGVSEGAQALAGRSSRPVCLPCLDWSERRSHVAGRLGALICSHCLTQGWLLRRPGTRALQVSEPGARSLRDWMGTARWREVTDA</sequence>
<dbReference type="InterPro" id="IPR036388">
    <property type="entry name" value="WH-like_DNA-bd_sf"/>
</dbReference>
<protein>
    <submittedName>
        <fullName evidence="2">Transcriptional regulator</fullName>
    </submittedName>
</protein>
<dbReference type="InterPro" id="IPR011991">
    <property type="entry name" value="ArsR-like_HTH"/>
</dbReference>
<dbReference type="InterPro" id="IPR052543">
    <property type="entry name" value="HTH_Metal-responsive_Reg"/>
</dbReference>
<accession>A0A167IV83</accession>
<dbReference type="GO" id="GO:0010288">
    <property type="term" value="P:response to lead ion"/>
    <property type="evidence" value="ECO:0007669"/>
    <property type="project" value="TreeGrafter"/>
</dbReference>
<dbReference type="EMBL" id="LVWD01000003">
    <property type="protein sequence ID" value="OAD43644.1"/>
    <property type="molecule type" value="Genomic_DNA"/>
</dbReference>
<dbReference type="InterPro" id="IPR036390">
    <property type="entry name" value="WH_DNA-bd_sf"/>
</dbReference>
<gene>
    <name evidence="2" type="ORF">LPB072_17315</name>
    <name evidence="3" type="ORF">LPB72_03720</name>
</gene>
<evidence type="ECO:0000313" key="3">
    <source>
        <dbReference type="EMBL" id="OAD43644.1"/>
    </source>
</evidence>
<dbReference type="PANTHER" id="PTHR39168:SF1">
    <property type="entry name" value="TRANSCRIPTIONAL REGULATORY PROTEIN"/>
    <property type="match status" value="1"/>
</dbReference>
<dbReference type="PROSITE" id="PS50987">
    <property type="entry name" value="HTH_ARSR_2"/>
    <property type="match status" value="1"/>
</dbReference>
<dbReference type="GO" id="GO:0032791">
    <property type="term" value="F:lead ion binding"/>
    <property type="evidence" value="ECO:0007669"/>
    <property type="project" value="TreeGrafter"/>
</dbReference>
<reference evidence="3 4" key="1">
    <citation type="submission" date="2016-02" db="EMBL/GenBank/DDBJ databases">
        <title>Draft genome sequence of Hydrogenophaga sp. LPB0072.</title>
        <authorList>
            <person name="Shin S.-K."/>
            <person name="Yi H."/>
        </authorList>
    </citation>
    <scope>NUCLEOTIDE SEQUENCE [LARGE SCALE GENOMIC DNA]</scope>
    <source>
        <strain evidence="3 4">LPB0072</strain>
    </source>
</reference>
<evidence type="ECO:0000259" key="1">
    <source>
        <dbReference type="PROSITE" id="PS50987"/>
    </source>
</evidence>
<evidence type="ECO:0000313" key="2">
    <source>
        <dbReference type="EMBL" id="AOW14334.1"/>
    </source>
</evidence>
<proteinExistence type="predicted"/>
<dbReference type="RefSeq" id="WP_066085885.1">
    <property type="nucleotide sequence ID" value="NZ_CP017476.1"/>
</dbReference>
<dbReference type="KEGG" id="hyl:LPB072_17315"/>
<evidence type="ECO:0000313" key="4">
    <source>
        <dbReference type="Proteomes" id="UP000185657"/>
    </source>
</evidence>
<dbReference type="GO" id="GO:0097063">
    <property type="term" value="F:cadmium ion sensor activity"/>
    <property type="evidence" value="ECO:0007669"/>
    <property type="project" value="TreeGrafter"/>
</dbReference>
<dbReference type="CDD" id="cd00090">
    <property type="entry name" value="HTH_ARSR"/>
    <property type="match status" value="1"/>
</dbReference>
<dbReference type="EMBL" id="CP017476">
    <property type="protein sequence ID" value="AOW14334.1"/>
    <property type="molecule type" value="Genomic_DNA"/>
</dbReference>
<dbReference type="GO" id="GO:0003677">
    <property type="term" value="F:DNA binding"/>
    <property type="evidence" value="ECO:0007669"/>
    <property type="project" value="TreeGrafter"/>
</dbReference>
<dbReference type="SMART" id="SM00418">
    <property type="entry name" value="HTH_ARSR"/>
    <property type="match status" value="1"/>
</dbReference>
<dbReference type="PRINTS" id="PR00778">
    <property type="entry name" value="HTHARSR"/>
</dbReference>
<dbReference type="Proteomes" id="UP000185657">
    <property type="component" value="Unassembled WGS sequence"/>
</dbReference>
<dbReference type="Gene3D" id="1.10.10.10">
    <property type="entry name" value="Winged helix-like DNA-binding domain superfamily/Winged helix DNA-binding domain"/>
    <property type="match status" value="1"/>
</dbReference>
<dbReference type="GO" id="GO:0046686">
    <property type="term" value="P:response to cadmium ion"/>
    <property type="evidence" value="ECO:0007669"/>
    <property type="project" value="TreeGrafter"/>
</dbReference>
<organism evidence="2 5">
    <name type="scientific">Hydrogenophaga crassostreae</name>
    <dbReference type="NCBI Taxonomy" id="1763535"/>
    <lineage>
        <taxon>Bacteria</taxon>
        <taxon>Pseudomonadati</taxon>
        <taxon>Pseudomonadota</taxon>
        <taxon>Betaproteobacteria</taxon>
        <taxon>Burkholderiales</taxon>
        <taxon>Comamonadaceae</taxon>
        <taxon>Hydrogenophaga</taxon>
    </lineage>
</organism>
<dbReference type="AlphaFoldDB" id="A0A167IV83"/>
<dbReference type="Pfam" id="PF12840">
    <property type="entry name" value="HTH_20"/>
    <property type="match status" value="1"/>
</dbReference>
<dbReference type="STRING" id="1763535.LPB072_17315"/>
<dbReference type="Proteomes" id="UP000185680">
    <property type="component" value="Chromosome"/>
</dbReference>
<dbReference type="InterPro" id="IPR001845">
    <property type="entry name" value="HTH_ArsR_DNA-bd_dom"/>
</dbReference>
<dbReference type="PANTHER" id="PTHR39168">
    <property type="entry name" value="TRANSCRIPTIONAL REGULATOR-RELATED"/>
    <property type="match status" value="1"/>
</dbReference>
<reference evidence="2 5" key="2">
    <citation type="submission" date="2016-10" db="EMBL/GenBank/DDBJ databases">
        <title>Hydorgenophaga sp. LPB0072 isolated from gastropod.</title>
        <authorList>
            <person name="Kim E."/>
            <person name="Yi H."/>
        </authorList>
    </citation>
    <scope>NUCLEOTIDE SEQUENCE [LARGE SCALE GENOMIC DNA]</scope>
    <source>
        <strain evidence="2 5">LPB0072</strain>
    </source>
</reference>
<dbReference type="GO" id="GO:0003700">
    <property type="term" value="F:DNA-binding transcription factor activity"/>
    <property type="evidence" value="ECO:0007669"/>
    <property type="project" value="InterPro"/>
</dbReference>
<name>A0A167IV83_9BURK</name>
<feature type="domain" description="HTH arsR-type" evidence="1">
    <location>
        <begin position="1"/>
        <end position="93"/>
    </location>
</feature>
<dbReference type="SUPFAM" id="SSF46785">
    <property type="entry name" value="Winged helix' DNA-binding domain"/>
    <property type="match status" value="1"/>
</dbReference>
<evidence type="ECO:0000313" key="5">
    <source>
        <dbReference type="Proteomes" id="UP000185680"/>
    </source>
</evidence>